<reference evidence="2 3" key="1">
    <citation type="submission" date="2019-07" db="EMBL/GenBank/DDBJ databases">
        <authorList>
            <person name="Jastrzebski P J."/>
            <person name="Paukszto L."/>
            <person name="Jastrzebski P J."/>
        </authorList>
    </citation>
    <scope>NUCLEOTIDE SEQUENCE [LARGE SCALE GENOMIC DNA]</scope>
    <source>
        <strain evidence="2 3">WMS-il1</strain>
    </source>
</reference>
<evidence type="ECO:0000313" key="2">
    <source>
        <dbReference type="EMBL" id="VUZ46527.1"/>
    </source>
</evidence>
<keyword evidence="1" id="KW-0472">Membrane</keyword>
<protein>
    <submittedName>
        <fullName evidence="2">Uncharacterized protein</fullName>
    </submittedName>
</protein>
<name>A0A564YGW1_HYMDI</name>
<proteinExistence type="predicted"/>
<dbReference type="EMBL" id="CABIJS010000222">
    <property type="protein sequence ID" value="VUZ46527.1"/>
    <property type="molecule type" value="Genomic_DNA"/>
</dbReference>
<dbReference type="AlphaFoldDB" id="A0A564YGW1"/>
<organism evidence="2 3">
    <name type="scientific">Hymenolepis diminuta</name>
    <name type="common">Rat tapeworm</name>
    <dbReference type="NCBI Taxonomy" id="6216"/>
    <lineage>
        <taxon>Eukaryota</taxon>
        <taxon>Metazoa</taxon>
        <taxon>Spiralia</taxon>
        <taxon>Lophotrochozoa</taxon>
        <taxon>Platyhelminthes</taxon>
        <taxon>Cestoda</taxon>
        <taxon>Eucestoda</taxon>
        <taxon>Cyclophyllidea</taxon>
        <taxon>Hymenolepididae</taxon>
        <taxon>Hymenolepis</taxon>
    </lineage>
</organism>
<evidence type="ECO:0000256" key="1">
    <source>
        <dbReference type="SAM" id="Phobius"/>
    </source>
</evidence>
<dbReference type="Proteomes" id="UP000321570">
    <property type="component" value="Unassembled WGS sequence"/>
</dbReference>
<feature type="non-terminal residue" evidence="2">
    <location>
        <position position="1"/>
    </location>
</feature>
<keyword evidence="3" id="KW-1185">Reference proteome</keyword>
<keyword evidence="1" id="KW-1133">Transmembrane helix</keyword>
<keyword evidence="1" id="KW-0812">Transmembrane</keyword>
<sequence>QIGQNVRGFRILVAPRRRLGKIISFHAYWTALKPWKDRRKINKMNRIRRILKKFFYFFLALIPIRQFSRTALSLDVEL</sequence>
<accession>A0A564YGW1</accession>
<evidence type="ECO:0000313" key="3">
    <source>
        <dbReference type="Proteomes" id="UP000321570"/>
    </source>
</evidence>
<gene>
    <name evidence="2" type="ORF">WMSIL1_LOCUS6310</name>
</gene>
<feature type="transmembrane region" description="Helical" evidence="1">
    <location>
        <begin position="50"/>
        <end position="68"/>
    </location>
</feature>